<protein>
    <submittedName>
        <fullName evidence="1">Uncharacterized protein</fullName>
    </submittedName>
</protein>
<evidence type="ECO:0000313" key="1">
    <source>
        <dbReference type="EMBL" id="KAJ8677889.1"/>
    </source>
</evidence>
<evidence type="ECO:0000313" key="2">
    <source>
        <dbReference type="Proteomes" id="UP001239111"/>
    </source>
</evidence>
<keyword evidence="2" id="KW-1185">Reference proteome</keyword>
<gene>
    <name evidence="1" type="ORF">QAD02_013676</name>
</gene>
<sequence>MKQKRRYKRYLEDKYEQRSRSQKYRNPPSSISNYGSSTPNATVPDQNDSCGSKLNDSDNATCDDCNESEACISQQNDLPIVLPNQDQSLLGEESVWCSASDMSSTHSANSDRGEVRLGGAQDELFNGHWDRDAHEQIMTASECENGDNDSHAEGDELNVAGNDRLGGFPRLRSFIAKNENNEIKHACMDVNNCEIVLAVLKYALTYSLSQTAVADLFKLICVLLGCDDLPSSRYLLDKLFNNTEGVVYHACCPEFTCGIWFGKDKPEMQIFLKEFVLCMNKLSDEGVPCQIGETIEHIRVFCPCGCVDSMARGPMQGMKLCTGYFGCNWCLHPGLYVTPGPGKKGAVKYVCLDGIADRTEAETKEHMREAAASTEDVCGLKCASWLINLFCFNIIWGFVPDSMHHVDLGLGKQFLERWLTVLTPSERGKIDSFMKKIKVPNNIQRLSRPIKDRKFWKAQEWENFILYYSLPILRSFPHMSQIADHWSLLVEGVPSRRNRDRMNLSQNARIYRKMVKAGCLYRSMHAKSVRSDDSYAQLYDGSFIHIVEFLVDENLDRSTTVCKPLQVRPVMGRNLPTVIIVCENNEDAYINTSNIRTVCVAVRIDDVVYLTPPPNLYRN</sequence>
<accession>A0ACC2P2U2</accession>
<dbReference type="EMBL" id="CM056742">
    <property type="protein sequence ID" value="KAJ8677889.1"/>
    <property type="molecule type" value="Genomic_DNA"/>
</dbReference>
<organism evidence="1 2">
    <name type="scientific">Eretmocerus hayati</name>
    <dbReference type="NCBI Taxonomy" id="131215"/>
    <lineage>
        <taxon>Eukaryota</taxon>
        <taxon>Metazoa</taxon>
        <taxon>Ecdysozoa</taxon>
        <taxon>Arthropoda</taxon>
        <taxon>Hexapoda</taxon>
        <taxon>Insecta</taxon>
        <taxon>Pterygota</taxon>
        <taxon>Neoptera</taxon>
        <taxon>Endopterygota</taxon>
        <taxon>Hymenoptera</taxon>
        <taxon>Apocrita</taxon>
        <taxon>Proctotrupomorpha</taxon>
        <taxon>Chalcidoidea</taxon>
        <taxon>Aphelinidae</taxon>
        <taxon>Aphelininae</taxon>
        <taxon>Eretmocerus</taxon>
    </lineage>
</organism>
<comment type="caution">
    <text evidence="1">The sequence shown here is derived from an EMBL/GenBank/DDBJ whole genome shotgun (WGS) entry which is preliminary data.</text>
</comment>
<proteinExistence type="predicted"/>
<name>A0ACC2P2U2_9HYME</name>
<dbReference type="Proteomes" id="UP001239111">
    <property type="component" value="Chromosome 2"/>
</dbReference>
<reference evidence="1" key="1">
    <citation type="submission" date="2023-04" db="EMBL/GenBank/DDBJ databases">
        <title>A chromosome-level genome assembly of the parasitoid wasp Eretmocerus hayati.</title>
        <authorList>
            <person name="Zhong Y."/>
            <person name="Liu S."/>
            <person name="Liu Y."/>
        </authorList>
    </citation>
    <scope>NUCLEOTIDE SEQUENCE</scope>
    <source>
        <strain evidence="1">ZJU_SS_LIU_2023</strain>
    </source>
</reference>